<proteinExistence type="predicted"/>
<dbReference type="InterPro" id="IPR001656">
    <property type="entry name" value="PsdUridine_synth_TruD"/>
</dbReference>
<evidence type="ECO:0000313" key="2">
    <source>
        <dbReference type="Proteomes" id="UP001289374"/>
    </source>
</evidence>
<dbReference type="SUPFAM" id="SSF55120">
    <property type="entry name" value="Pseudouridine synthase"/>
    <property type="match status" value="1"/>
</dbReference>
<dbReference type="GO" id="GO:0005634">
    <property type="term" value="C:nucleus"/>
    <property type="evidence" value="ECO:0007669"/>
    <property type="project" value="TreeGrafter"/>
</dbReference>
<dbReference type="GO" id="GO:0001522">
    <property type="term" value="P:pseudouridine synthesis"/>
    <property type="evidence" value="ECO:0007669"/>
    <property type="project" value="InterPro"/>
</dbReference>
<keyword evidence="2" id="KW-1185">Reference proteome</keyword>
<name>A0AAE1XG80_9LAMI</name>
<dbReference type="InterPro" id="IPR020103">
    <property type="entry name" value="PsdUridine_synth_cat_dom_sf"/>
</dbReference>
<dbReference type="Gene3D" id="3.30.2350.20">
    <property type="entry name" value="TruD, catalytic domain"/>
    <property type="match status" value="1"/>
</dbReference>
<gene>
    <name evidence="1" type="ORF">Sango_0157700</name>
</gene>
<dbReference type="GO" id="GO:0003723">
    <property type="term" value="F:RNA binding"/>
    <property type="evidence" value="ECO:0007669"/>
    <property type="project" value="InterPro"/>
</dbReference>
<dbReference type="AlphaFoldDB" id="A0AAE1XG80"/>
<dbReference type="PANTHER" id="PTHR13326">
    <property type="entry name" value="TRNA PSEUDOURIDINE SYNTHASE D"/>
    <property type="match status" value="1"/>
</dbReference>
<dbReference type="PANTHER" id="PTHR13326:SF21">
    <property type="entry name" value="PSEUDOURIDYLATE SYNTHASE PUS7L"/>
    <property type="match status" value="1"/>
</dbReference>
<organism evidence="1 2">
    <name type="scientific">Sesamum angolense</name>
    <dbReference type="NCBI Taxonomy" id="2727404"/>
    <lineage>
        <taxon>Eukaryota</taxon>
        <taxon>Viridiplantae</taxon>
        <taxon>Streptophyta</taxon>
        <taxon>Embryophyta</taxon>
        <taxon>Tracheophyta</taxon>
        <taxon>Spermatophyta</taxon>
        <taxon>Magnoliopsida</taxon>
        <taxon>eudicotyledons</taxon>
        <taxon>Gunneridae</taxon>
        <taxon>Pentapetalae</taxon>
        <taxon>asterids</taxon>
        <taxon>lamiids</taxon>
        <taxon>Lamiales</taxon>
        <taxon>Pedaliaceae</taxon>
        <taxon>Sesamum</taxon>
    </lineage>
</organism>
<evidence type="ECO:0000313" key="1">
    <source>
        <dbReference type="EMBL" id="KAK4410847.1"/>
    </source>
</evidence>
<reference evidence="1" key="2">
    <citation type="journal article" date="2024" name="Plant">
        <title>Genomic evolution and insights into agronomic trait innovations of Sesamum species.</title>
        <authorList>
            <person name="Miao H."/>
            <person name="Wang L."/>
            <person name="Qu L."/>
            <person name="Liu H."/>
            <person name="Sun Y."/>
            <person name="Le M."/>
            <person name="Wang Q."/>
            <person name="Wei S."/>
            <person name="Zheng Y."/>
            <person name="Lin W."/>
            <person name="Duan Y."/>
            <person name="Cao H."/>
            <person name="Xiong S."/>
            <person name="Wang X."/>
            <person name="Wei L."/>
            <person name="Li C."/>
            <person name="Ma Q."/>
            <person name="Ju M."/>
            <person name="Zhao R."/>
            <person name="Li G."/>
            <person name="Mu C."/>
            <person name="Tian Q."/>
            <person name="Mei H."/>
            <person name="Zhang T."/>
            <person name="Gao T."/>
            <person name="Zhang H."/>
        </authorList>
    </citation>
    <scope>NUCLEOTIDE SEQUENCE</scope>
    <source>
        <strain evidence="1">K16</strain>
    </source>
</reference>
<dbReference type="EMBL" id="JACGWL010000001">
    <property type="protein sequence ID" value="KAK4410847.1"/>
    <property type="molecule type" value="Genomic_DNA"/>
</dbReference>
<accession>A0AAE1XG80</accession>
<protein>
    <submittedName>
        <fullName evidence="1">Pseudouridylate synthase 7</fullName>
    </submittedName>
</protein>
<sequence>MKRKGFHQVVLGDLVYCKEQEAEKELTSSHLECKDETSGKRCEILKTEPTAEPQMDFLVYSLMGAGLVEGAKVITEEDIVAGKYTIYDIVLPLPGEFSLTNMTGAYRQVFQKPKDFQWELLNYTDVNKPLAETDWDIIAKSCAASFGRGSDEKEQIKLQTGCRSEANKFKNEVVLSPDTRETESDREEHIQIEEPIDASKTPESQMALKLSFTLPASSYATMAIRELLKTSTSVSI</sequence>
<dbReference type="InterPro" id="IPR042214">
    <property type="entry name" value="TruD_catalytic"/>
</dbReference>
<dbReference type="Proteomes" id="UP001289374">
    <property type="component" value="Unassembled WGS sequence"/>
</dbReference>
<reference evidence="1" key="1">
    <citation type="submission" date="2020-06" db="EMBL/GenBank/DDBJ databases">
        <authorList>
            <person name="Li T."/>
            <person name="Hu X."/>
            <person name="Zhang T."/>
            <person name="Song X."/>
            <person name="Zhang H."/>
            <person name="Dai N."/>
            <person name="Sheng W."/>
            <person name="Hou X."/>
            <person name="Wei L."/>
        </authorList>
    </citation>
    <scope>NUCLEOTIDE SEQUENCE</scope>
    <source>
        <strain evidence="1">K16</strain>
        <tissue evidence="1">Leaf</tissue>
    </source>
</reference>
<dbReference type="GO" id="GO:0009982">
    <property type="term" value="F:pseudouridine synthase activity"/>
    <property type="evidence" value="ECO:0007669"/>
    <property type="project" value="InterPro"/>
</dbReference>
<comment type="caution">
    <text evidence="1">The sequence shown here is derived from an EMBL/GenBank/DDBJ whole genome shotgun (WGS) entry which is preliminary data.</text>
</comment>